<sequence length="283" mass="31829">MNKRISIFLFFLHISHISYADSLPPHYPVPGGIAVVKLDTTQRPEQVLYGKKKVLIAENNDHWYAIVGISLATKSGKKSLTVKSSNRSKIVYFDVHDKKYKTQHITIKDKRKVNPYEKDMDRIIKEKKVIVSALRHWSDKDDVPLQFSLPVTGRFSSPFGLKRFFNQQARKPHSGLDIAAAEGTPILAPADGKIINTGDYFFNGNTIFIDHGQGLVTMYCHMNSIDVKTGTQVKSGQQIGTIGMTGRVTGPHLHWGVSLNNARIEPKLLLPKQYQQDLNLNAH</sequence>
<dbReference type="PANTHER" id="PTHR21666:SF285">
    <property type="entry name" value="M23 FAMILY METALLOPEPTIDASE"/>
    <property type="match status" value="1"/>
</dbReference>
<dbReference type="InterPro" id="IPR040487">
    <property type="entry name" value="Peptidase_M23_N"/>
</dbReference>
<dbReference type="CDD" id="cd12797">
    <property type="entry name" value="M23_peptidase"/>
    <property type="match status" value="1"/>
</dbReference>
<dbReference type="GO" id="GO:0004222">
    <property type="term" value="F:metalloendopeptidase activity"/>
    <property type="evidence" value="ECO:0007669"/>
    <property type="project" value="TreeGrafter"/>
</dbReference>
<dbReference type="FunFam" id="2.70.70.10:FF:000019">
    <property type="entry name" value="M23 family peptidase"/>
    <property type="match status" value="1"/>
</dbReference>
<dbReference type="Pfam" id="PF18421">
    <property type="entry name" value="Peptidase_M23_N"/>
    <property type="match status" value="1"/>
</dbReference>
<dbReference type="SUPFAM" id="SSF51261">
    <property type="entry name" value="Duplicated hybrid motif"/>
    <property type="match status" value="1"/>
</dbReference>
<name>A0A3B0ZLH7_9ZZZZ</name>
<dbReference type="InterPro" id="IPR016047">
    <property type="entry name" value="M23ase_b-sheet_dom"/>
</dbReference>
<gene>
    <name evidence="3" type="ORF">MNBD_GAMMA21-537</name>
</gene>
<feature type="domain" description="M23ase beta-sheet core" evidence="1">
    <location>
        <begin position="172"/>
        <end position="266"/>
    </location>
</feature>
<dbReference type="InterPro" id="IPR011055">
    <property type="entry name" value="Dup_hybrid_motif"/>
</dbReference>
<dbReference type="Gene3D" id="2.60.40.1590">
    <property type="entry name" value="Peptidoglycan hydrolase domains"/>
    <property type="match status" value="1"/>
</dbReference>
<dbReference type="PANTHER" id="PTHR21666">
    <property type="entry name" value="PEPTIDASE-RELATED"/>
    <property type="match status" value="1"/>
</dbReference>
<dbReference type="Gene3D" id="2.70.70.10">
    <property type="entry name" value="Glucose Permease (Domain IIA)"/>
    <property type="match status" value="1"/>
</dbReference>
<proteinExistence type="predicted"/>
<accession>A0A3B0ZLH7</accession>
<feature type="domain" description="Peptidase family M23 N-terminal" evidence="2">
    <location>
        <begin position="26"/>
        <end position="98"/>
    </location>
</feature>
<dbReference type="InterPro" id="IPR050570">
    <property type="entry name" value="Cell_wall_metabolism_enzyme"/>
</dbReference>
<protein>
    <submittedName>
        <fullName evidence="3">Peptidase, M23/M37 family</fullName>
    </submittedName>
</protein>
<reference evidence="3" key="1">
    <citation type="submission" date="2018-06" db="EMBL/GenBank/DDBJ databases">
        <authorList>
            <person name="Zhirakovskaya E."/>
        </authorList>
    </citation>
    <scope>NUCLEOTIDE SEQUENCE</scope>
</reference>
<organism evidence="3">
    <name type="scientific">hydrothermal vent metagenome</name>
    <dbReference type="NCBI Taxonomy" id="652676"/>
    <lineage>
        <taxon>unclassified sequences</taxon>
        <taxon>metagenomes</taxon>
        <taxon>ecological metagenomes</taxon>
    </lineage>
</organism>
<dbReference type="Pfam" id="PF01551">
    <property type="entry name" value="Peptidase_M23"/>
    <property type="match status" value="1"/>
</dbReference>
<evidence type="ECO:0000259" key="2">
    <source>
        <dbReference type="Pfam" id="PF18421"/>
    </source>
</evidence>
<evidence type="ECO:0000259" key="1">
    <source>
        <dbReference type="Pfam" id="PF01551"/>
    </source>
</evidence>
<evidence type="ECO:0000313" key="3">
    <source>
        <dbReference type="EMBL" id="VAW92501.1"/>
    </source>
</evidence>
<dbReference type="AlphaFoldDB" id="A0A3B0ZLH7"/>
<dbReference type="EMBL" id="UOFR01000015">
    <property type="protein sequence ID" value="VAW92501.1"/>
    <property type="molecule type" value="Genomic_DNA"/>
</dbReference>